<name>A0A0C9UXU3_SPHS4</name>
<dbReference type="SUPFAM" id="SSF89372">
    <property type="entry name" value="Fucose-specific lectin"/>
    <property type="match status" value="1"/>
</dbReference>
<reference evidence="1 2" key="1">
    <citation type="submission" date="2014-06" db="EMBL/GenBank/DDBJ databases">
        <title>Evolutionary Origins and Diversification of the Mycorrhizal Mutualists.</title>
        <authorList>
            <consortium name="DOE Joint Genome Institute"/>
            <consortium name="Mycorrhizal Genomics Consortium"/>
            <person name="Kohler A."/>
            <person name="Kuo A."/>
            <person name="Nagy L.G."/>
            <person name="Floudas D."/>
            <person name="Copeland A."/>
            <person name="Barry K.W."/>
            <person name="Cichocki N."/>
            <person name="Veneault-Fourrey C."/>
            <person name="LaButti K."/>
            <person name="Lindquist E.A."/>
            <person name="Lipzen A."/>
            <person name="Lundell T."/>
            <person name="Morin E."/>
            <person name="Murat C."/>
            <person name="Riley R."/>
            <person name="Ohm R."/>
            <person name="Sun H."/>
            <person name="Tunlid A."/>
            <person name="Henrissat B."/>
            <person name="Grigoriev I.V."/>
            <person name="Hibbett D.S."/>
            <person name="Martin F."/>
        </authorList>
    </citation>
    <scope>NUCLEOTIDE SEQUENCE [LARGE SCALE GENOMIC DNA]</scope>
    <source>
        <strain evidence="1 2">SS14</strain>
    </source>
</reference>
<proteinExistence type="predicted"/>
<dbReference type="EMBL" id="KN837266">
    <property type="protein sequence ID" value="KIJ30206.1"/>
    <property type="molecule type" value="Genomic_DNA"/>
</dbReference>
<dbReference type="Proteomes" id="UP000054279">
    <property type="component" value="Unassembled WGS sequence"/>
</dbReference>
<dbReference type="Gene3D" id="2.120.10.70">
    <property type="entry name" value="Fucose-specific lectin"/>
    <property type="match status" value="1"/>
</dbReference>
<sequence>MAPPLHDLTRYLLAAGGTTNPDGVDAHLLYVEDDSLRLKLWTGTRFRDEETIAEDIRPGSTASYVVNGTIRTIVCISSVNVIRALKYHEEDEEWVEDESIPGHTVHPNGHITAGVDAEQRLRVAFQGLTGRLVILDENWAETALPADPIIGTPLFTVLWKASFEVCYVSKDRRIHMIANSSDKVMIDHALTEHLKRMVILPNQSGELGVLGLTEKDVILQVVMEEGRGMSKQVGEVIDGKFQLMGEMMITGNAFSLAFKILNM</sequence>
<organism evidence="1 2">
    <name type="scientific">Sphaerobolus stellatus (strain SS14)</name>
    <dbReference type="NCBI Taxonomy" id="990650"/>
    <lineage>
        <taxon>Eukaryota</taxon>
        <taxon>Fungi</taxon>
        <taxon>Dikarya</taxon>
        <taxon>Basidiomycota</taxon>
        <taxon>Agaricomycotina</taxon>
        <taxon>Agaricomycetes</taxon>
        <taxon>Phallomycetidae</taxon>
        <taxon>Geastrales</taxon>
        <taxon>Sphaerobolaceae</taxon>
        <taxon>Sphaerobolus</taxon>
    </lineage>
</organism>
<gene>
    <name evidence="1" type="ORF">M422DRAFT_268259</name>
</gene>
<keyword evidence="2" id="KW-1185">Reference proteome</keyword>
<dbReference type="AlphaFoldDB" id="A0A0C9UXU3"/>
<evidence type="ECO:0000313" key="2">
    <source>
        <dbReference type="Proteomes" id="UP000054279"/>
    </source>
</evidence>
<dbReference type="OrthoDB" id="5367135at2759"/>
<protein>
    <submittedName>
        <fullName evidence="1">Unplaced genomic scaffold SPHSTscaffold_191, whole genome shotgun sequence</fullName>
    </submittedName>
</protein>
<evidence type="ECO:0000313" key="1">
    <source>
        <dbReference type="EMBL" id="KIJ30206.1"/>
    </source>
</evidence>
<dbReference type="HOGENOM" id="CLU_091065_0_0_1"/>
<accession>A0A0C9UXU3</accession>